<evidence type="ECO:0000313" key="4">
    <source>
        <dbReference type="Proteomes" id="UP000654075"/>
    </source>
</evidence>
<evidence type="ECO:0000259" key="2">
    <source>
        <dbReference type="PROSITE" id="PS51205"/>
    </source>
</evidence>
<dbReference type="SMART" id="SM00167">
    <property type="entry name" value="VPS9"/>
    <property type="match status" value="1"/>
</dbReference>
<dbReference type="PROSITE" id="PS51205">
    <property type="entry name" value="VPS9"/>
    <property type="match status" value="1"/>
</dbReference>
<evidence type="ECO:0000313" key="3">
    <source>
        <dbReference type="EMBL" id="CAE8620482.1"/>
    </source>
</evidence>
<feature type="region of interest" description="Disordered" evidence="1">
    <location>
        <begin position="18"/>
        <end position="39"/>
    </location>
</feature>
<feature type="compositionally biased region" description="Polar residues" evidence="1">
    <location>
        <begin position="227"/>
        <end position="241"/>
    </location>
</feature>
<gene>
    <name evidence="3" type="ORF">PGLA1383_LOCUS38040</name>
</gene>
<feature type="compositionally biased region" description="Polar residues" evidence="1">
    <location>
        <begin position="296"/>
        <end position="310"/>
    </location>
</feature>
<dbReference type="PANTHER" id="PTHR23101:SF25">
    <property type="entry name" value="GTPASE-ACTIVATING PROTEIN AND VPS9 DOMAIN-CONTAINING PROTEIN 1"/>
    <property type="match status" value="1"/>
</dbReference>
<dbReference type="Pfam" id="PF02204">
    <property type="entry name" value="VPS9"/>
    <property type="match status" value="1"/>
</dbReference>
<reference evidence="3" key="1">
    <citation type="submission" date="2021-02" db="EMBL/GenBank/DDBJ databases">
        <authorList>
            <person name="Dougan E. K."/>
            <person name="Rhodes N."/>
            <person name="Thang M."/>
            <person name="Chan C."/>
        </authorList>
    </citation>
    <scope>NUCLEOTIDE SEQUENCE</scope>
</reference>
<dbReference type="Gene3D" id="1.20.1050.80">
    <property type="entry name" value="VPS9 domain"/>
    <property type="match status" value="1"/>
</dbReference>
<comment type="caution">
    <text evidence="3">The sequence shown here is derived from an EMBL/GenBank/DDBJ whole genome shotgun (WGS) entry which is preliminary data.</text>
</comment>
<dbReference type="AlphaFoldDB" id="A0A813G6H0"/>
<feature type="compositionally biased region" description="Low complexity" evidence="1">
    <location>
        <begin position="311"/>
        <end position="327"/>
    </location>
</feature>
<sequence length="892" mass="94277">MGLAKLLKAVASPSQASSHSLSVDEAPAPAPAEGARGSSFVRSQAQQLREAVFDVLVKRGQGLCARESQDGCQEASVAMEISWPCCVICPTSELVALGQSLSSPAACATVAAATGLDQEVVRLLGRRLPSGPGPQVVVCWLARGQFPAPARPPRQRPPTGVAAPPVAGSRAPVACFEVEQPPTSSAVSTAHTAVPSMPTKQVAAATAEPAPTSVAAASPTPAVTSSKGSMASAQQKTQPGSLPSPAGLDSEKVALHLLRQLLAEPRLLCGPGACTGQGDNRNETRVSSSCEHRDNSCSNTDSNHQETFTEQQQQQSSSSSASASLAAALRAGRRRGGAWGREEELTRQLKIELLEESLQQLQLKAAEPSTASSSLCSCEALPVPPLTSGVGQTAAEVEERLLSELCRCLQAERDRLSSRRHGLANLRVAERRAAERCAEIGRCLGRCAKAAWALRWNSCLQALWTSPSSSGSGTSSAPSAGSQGQSGPLTLPDLCVVGPPASDSPLGPSNSQFRTSTSPRRKNFFAIFGGVDDSSGAGSSAGRSHASPTPSDPRHRGVGAGMRSVPAHIRVQIVERACCPCHRAAAVGASMGVEDLALETGLRHFPVRSLKKALEALQQLPLETAVQGADQYCIAAALEELVEITTDTIAVHCRLPEPFDSMSLGSCLQEDWERPSKLMQGDERHLRECVGRFIFGQLHGRLFPGEPTEEDLQTQTEISRLAWLRPRHLDVPEFLAETPQAVRAAELLKRMHTLRCPSDMLDVMARAFRVVTKAACLRAQLAACLGSSRGTADTAQTGRELRKLSNSVSEGDAFGADEALPLFILVILRANPPMFASVLAYAERFTGRAQMLTEQGYSLTQARAAVSFAGSVRKEDLTGLQPGEWESAADPV</sequence>
<name>A0A813G6H0_POLGL</name>
<feature type="domain" description="VPS9" evidence="2">
    <location>
        <begin position="708"/>
        <end position="878"/>
    </location>
</feature>
<feature type="region of interest" description="Disordered" evidence="1">
    <location>
        <begin position="199"/>
        <end position="248"/>
    </location>
</feature>
<dbReference type="GO" id="GO:0005829">
    <property type="term" value="C:cytosol"/>
    <property type="evidence" value="ECO:0007669"/>
    <property type="project" value="TreeGrafter"/>
</dbReference>
<dbReference type="SUPFAM" id="SSF109993">
    <property type="entry name" value="VPS9 domain"/>
    <property type="match status" value="1"/>
</dbReference>
<protein>
    <recommendedName>
        <fullName evidence="2">VPS9 domain-containing protein</fullName>
    </recommendedName>
</protein>
<dbReference type="OrthoDB" id="300289at2759"/>
<dbReference type="GO" id="GO:0005085">
    <property type="term" value="F:guanyl-nucleotide exchange factor activity"/>
    <property type="evidence" value="ECO:0007669"/>
    <property type="project" value="InterPro"/>
</dbReference>
<keyword evidence="4" id="KW-1185">Reference proteome</keyword>
<evidence type="ECO:0000256" key="1">
    <source>
        <dbReference type="SAM" id="MobiDB-lite"/>
    </source>
</evidence>
<dbReference type="Proteomes" id="UP000654075">
    <property type="component" value="Unassembled WGS sequence"/>
</dbReference>
<feature type="compositionally biased region" description="Basic and acidic residues" evidence="1">
    <location>
        <begin position="280"/>
        <end position="295"/>
    </location>
</feature>
<dbReference type="GO" id="GO:0016192">
    <property type="term" value="P:vesicle-mediated transport"/>
    <property type="evidence" value="ECO:0007669"/>
    <property type="project" value="InterPro"/>
</dbReference>
<dbReference type="PANTHER" id="PTHR23101">
    <property type="entry name" value="RAB GDP/GTP EXCHANGE FACTOR"/>
    <property type="match status" value="1"/>
</dbReference>
<feature type="compositionally biased region" description="Low complexity" evidence="1">
    <location>
        <begin position="202"/>
        <end position="226"/>
    </location>
</feature>
<dbReference type="InterPro" id="IPR003123">
    <property type="entry name" value="VPS9"/>
</dbReference>
<organism evidence="3 4">
    <name type="scientific">Polarella glacialis</name>
    <name type="common">Dinoflagellate</name>
    <dbReference type="NCBI Taxonomy" id="89957"/>
    <lineage>
        <taxon>Eukaryota</taxon>
        <taxon>Sar</taxon>
        <taxon>Alveolata</taxon>
        <taxon>Dinophyceae</taxon>
        <taxon>Suessiales</taxon>
        <taxon>Suessiaceae</taxon>
        <taxon>Polarella</taxon>
    </lineage>
</organism>
<feature type="region of interest" description="Disordered" evidence="1">
    <location>
        <begin position="535"/>
        <end position="560"/>
    </location>
</feature>
<dbReference type="GO" id="GO:0030139">
    <property type="term" value="C:endocytic vesicle"/>
    <property type="evidence" value="ECO:0007669"/>
    <property type="project" value="TreeGrafter"/>
</dbReference>
<proteinExistence type="predicted"/>
<dbReference type="InterPro" id="IPR045046">
    <property type="entry name" value="Vps9-like"/>
</dbReference>
<dbReference type="EMBL" id="CAJNNV010027467">
    <property type="protein sequence ID" value="CAE8620482.1"/>
    <property type="molecule type" value="Genomic_DNA"/>
</dbReference>
<feature type="compositionally biased region" description="Low complexity" evidence="1">
    <location>
        <begin position="535"/>
        <end position="547"/>
    </location>
</feature>
<feature type="compositionally biased region" description="Low complexity" evidence="1">
    <location>
        <begin position="470"/>
        <end position="487"/>
    </location>
</feature>
<feature type="region of interest" description="Disordered" evidence="1">
    <location>
        <begin position="269"/>
        <end position="327"/>
    </location>
</feature>
<dbReference type="InterPro" id="IPR037191">
    <property type="entry name" value="VPS9_dom_sf"/>
</dbReference>
<feature type="region of interest" description="Disordered" evidence="1">
    <location>
        <begin position="470"/>
        <end position="494"/>
    </location>
</feature>
<accession>A0A813G6H0</accession>
<dbReference type="GO" id="GO:0031267">
    <property type="term" value="F:small GTPase binding"/>
    <property type="evidence" value="ECO:0007669"/>
    <property type="project" value="TreeGrafter"/>
</dbReference>